<evidence type="ECO:0000313" key="4">
    <source>
        <dbReference type="EMBL" id="KAF6222920.1"/>
    </source>
</evidence>
<accession>A0A8H6FC33</accession>
<dbReference type="Pfam" id="PF07961">
    <property type="entry name" value="MBA1"/>
    <property type="match status" value="1"/>
</dbReference>
<dbReference type="InterPro" id="IPR024621">
    <property type="entry name" value="Mba1"/>
</dbReference>
<dbReference type="InterPro" id="IPR051975">
    <property type="entry name" value="mtLSU_mL45"/>
</dbReference>
<dbReference type="Gene3D" id="3.10.450.240">
    <property type="match status" value="1"/>
</dbReference>
<evidence type="ECO:0008006" key="6">
    <source>
        <dbReference type="Google" id="ProtNLM"/>
    </source>
</evidence>
<reference evidence="4 5" key="1">
    <citation type="journal article" date="2020" name="Genomics">
        <title>Complete, high-quality genomes from long-read metagenomic sequencing of two wolf lichen thalli reveals enigmatic genome architecture.</title>
        <authorList>
            <person name="McKenzie S.K."/>
            <person name="Walston R.F."/>
            <person name="Allen J.L."/>
        </authorList>
    </citation>
    <scope>NUCLEOTIDE SEQUENCE [LARGE SCALE GENOMIC DNA]</scope>
    <source>
        <strain evidence="4">WasteWater1</strain>
    </source>
</reference>
<keyword evidence="5" id="KW-1185">Reference proteome</keyword>
<dbReference type="RefSeq" id="XP_037152266.1">
    <property type="nucleotide sequence ID" value="XM_037291904.1"/>
</dbReference>
<dbReference type="PANTHER" id="PTHR28554">
    <property type="entry name" value="39S RIBOSOMAL PROTEIN L45, MITOCHONDRIAL"/>
    <property type="match status" value="1"/>
</dbReference>
<name>A0A8H6FC33_9LECA</name>
<proteinExistence type="predicted"/>
<dbReference type="GeneID" id="59329389"/>
<evidence type="ECO:0000313" key="5">
    <source>
        <dbReference type="Proteomes" id="UP000593566"/>
    </source>
</evidence>
<comment type="subcellular location">
    <subcellularLocation>
        <location evidence="1">Mitochondrion</location>
    </subcellularLocation>
</comment>
<dbReference type="SUPFAM" id="SSF54427">
    <property type="entry name" value="NTF2-like"/>
    <property type="match status" value="1"/>
</dbReference>
<gene>
    <name evidence="4" type="ORF">HO133_000971</name>
</gene>
<dbReference type="AlphaFoldDB" id="A0A8H6FC33"/>
<dbReference type="Proteomes" id="UP000593566">
    <property type="component" value="Unassembled WGS sequence"/>
</dbReference>
<dbReference type="InterPro" id="IPR032710">
    <property type="entry name" value="NTF2-like_dom_sf"/>
</dbReference>
<dbReference type="GO" id="GO:0032979">
    <property type="term" value="P:protein insertion into mitochondrial inner membrane from matrix"/>
    <property type="evidence" value="ECO:0007669"/>
    <property type="project" value="InterPro"/>
</dbReference>
<comment type="caution">
    <text evidence="4">The sequence shown here is derived from an EMBL/GenBank/DDBJ whole genome shotgun (WGS) entry which is preliminary data.</text>
</comment>
<evidence type="ECO:0000256" key="2">
    <source>
        <dbReference type="ARBA" id="ARBA00022946"/>
    </source>
</evidence>
<dbReference type="GO" id="GO:0005743">
    <property type="term" value="C:mitochondrial inner membrane"/>
    <property type="evidence" value="ECO:0007669"/>
    <property type="project" value="InterPro"/>
</dbReference>
<dbReference type="EMBL" id="JACCJB010000011">
    <property type="protein sequence ID" value="KAF6222920.1"/>
    <property type="molecule type" value="Genomic_DNA"/>
</dbReference>
<evidence type="ECO:0000256" key="1">
    <source>
        <dbReference type="ARBA" id="ARBA00004173"/>
    </source>
</evidence>
<dbReference type="PANTHER" id="PTHR28554:SF1">
    <property type="entry name" value="LARGE RIBOSOMAL SUBUNIT PROTEIN ML45"/>
    <property type="match status" value="1"/>
</dbReference>
<keyword evidence="2" id="KW-0809">Transit peptide</keyword>
<protein>
    <recommendedName>
        <fullName evidence="6">Tim44-like domain-containing protein</fullName>
    </recommendedName>
</protein>
<keyword evidence="3" id="KW-0496">Mitochondrion</keyword>
<evidence type="ECO:0000256" key="3">
    <source>
        <dbReference type="ARBA" id="ARBA00023128"/>
    </source>
</evidence>
<sequence length="225" mass="25705">MQRIRNDMGLLPGTFVMPSGLIKPSLLRTPNLRMRLEWYRLKKKWRALQGCITYKFLLKSRPWPKLRRGTIAPEAKRLYETMYTAFADGDMATLESICHEGLLASFGTRINVRPPKESLQWTLHKYIGFSRIVSTNIVSLGIEESALYQVVVKIRSMQSLERTPTNGVASDTTEAKKMVEYVVLQRMMLRGKEGRWKIWGTIEESKVEDVLGDDAVVATPVVGKQ</sequence>
<organism evidence="4 5">
    <name type="scientific">Letharia lupina</name>
    <dbReference type="NCBI Taxonomy" id="560253"/>
    <lineage>
        <taxon>Eukaryota</taxon>
        <taxon>Fungi</taxon>
        <taxon>Dikarya</taxon>
        <taxon>Ascomycota</taxon>
        <taxon>Pezizomycotina</taxon>
        <taxon>Lecanoromycetes</taxon>
        <taxon>OSLEUM clade</taxon>
        <taxon>Lecanoromycetidae</taxon>
        <taxon>Lecanorales</taxon>
        <taxon>Lecanorineae</taxon>
        <taxon>Parmeliaceae</taxon>
        <taxon>Letharia</taxon>
    </lineage>
</organism>